<dbReference type="EMBL" id="JAAVUM010000009">
    <property type="protein sequence ID" value="NKE06473.1"/>
    <property type="molecule type" value="Genomic_DNA"/>
</dbReference>
<dbReference type="RefSeq" id="WP_167832891.1">
    <property type="nucleotide sequence ID" value="NZ_JAAVUM010000009.1"/>
</dbReference>
<protein>
    <submittedName>
        <fullName evidence="1">Uncharacterized protein</fullName>
    </submittedName>
</protein>
<sequence length="146" mass="17412">MEIQFTVPWSYSDEEDTTFPLPDDYKYWRPLVSHFLKKADTIEFHCWNKEQEAIKEIQSIVNCSVHAGDNMTLFQFSNVQNIQYFLLNKYEIENKFKWFTVNLIRYGEIIFHSGHWATEFAVNAESAEETAWIQSVTPTNTEFLFY</sequence>
<gene>
    <name evidence="1" type="ORF">GWK17_13515</name>
</gene>
<evidence type="ECO:0000313" key="1">
    <source>
        <dbReference type="EMBL" id="NKE06473.1"/>
    </source>
</evidence>
<proteinExistence type="predicted"/>
<name>A0A846TD54_9BACI</name>
<dbReference type="AlphaFoldDB" id="A0A846TD54"/>
<comment type="caution">
    <text evidence="1">The sequence shown here is derived from an EMBL/GenBank/DDBJ whole genome shotgun (WGS) entry which is preliminary data.</text>
</comment>
<dbReference type="Proteomes" id="UP000587942">
    <property type="component" value="Unassembled WGS sequence"/>
</dbReference>
<accession>A0A846TD54</accession>
<evidence type="ECO:0000313" key="2">
    <source>
        <dbReference type="Proteomes" id="UP000587942"/>
    </source>
</evidence>
<reference evidence="1 2" key="1">
    <citation type="submission" date="2020-03" db="EMBL/GenBank/DDBJ databases">
        <authorList>
            <person name="Sun Q."/>
        </authorList>
    </citation>
    <scope>NUCLEOTIDE SEQUENCE [LARGE SCALE GENOMIC DNA]</scope>
    <source>
        <strain evidence="1 2">KACC 21451</strain>
    </source>
</reference>
<organism evidence="1 2">
    <name type="scientific">Mesobacillus selenatarsenatis</name>
    <dbReference type="NCBI Taxonomy" id="388741"/>
    <lineage>
        <taxon>Bacteria</taxon>
        <taxon>Bacillati</taxon>
        <taxon>Bacillota</taxon>
        <taxon>Bacilli</taxon>
        <taxon>Bacillales</taxon>
        <taxon>Bacillaceae</taxon>
        <taxon>Mesobacillus</taxon>
    </lineage>
</organism>